<comment type="caution">
    <text evidence="4">The sequence shown here is derived from an EMBL/GenBank/DDBJ whole genome shotgun (WGS) entry which is preliminary data.</text>
</comment>
<dbReference type="InterPro" id="IPR001164">
    <property type="entry name" value="ArfGAP_dom"/>
</dbReference>
<keyword evidence="1" id="KW-0479">Metal-binding</keyword>
<dbReference type="GO" id="GO:0008270">
    <property type="term" value="F:zinc ion binding"/>
    <property type="evidence" value="ECO:0007669"/>
    <property type="project" value="UniProtKB-KW"/>
</dbReference>
<dbReference type="SUPFAM" id="SSF57863">
    <property type="entry name" value="ArfGap/RecO-like zinc finger"/>
    <property type="match status" value="1"/>
</dbReference>
<evidence type="ECO:0000256" key="2">
    <source>
        <dbReference type="SAM" id="MobiDB-lite"/>
    </source>
</evidence>
<evidence type="ECO:0000259" key="3">
    <source>
        <dbReference type="PROSITE" id="PS50115"/>
    </source>
</evidence>
<dbReference type="GO" id="GO:0016192">
    <property type="term" value="P:vesicle-mediated transport"/>
    <property type="evidence" value="ECO:0007669"/>
    <property type="project" value="InterPro"/>
</dbReference>
<dbReference type="EMBL" id="JAMWBK010000002">
    <property type="protein sequence ID" value="KAJ8907819.1"/>
    <property type="molecule type" value="Genomic_DNA"/>
</dbReference>
<keyword evidence="1" id="KW-0863">Zinc-finger</keyword>
<dbReference type="Proteomes" id="UP001157974">
    <property type="component" value="Unassembled WGS sequence"/>
</dbReference>
<name>A0AAV8UYY5_9RHOD</name>
<feature type="region of interest" description="Disordered" evidence="2">
    <location>
        <begin position="116"/>
        <end position="183"/>
    </location>
</feature>
<feature type="compositionally biased region" description="Low complexity" evidence="2">
    <location>
        <begin position="322"/>
        <end position="341"/>
    </location>
</feature>
<protein>
    <recommendedName>
        <fullName evidence="3">Arf-GAP domain-containing protein</fullName>
    </recommendedName>
</protein>
<proteinExistence type="predicted"/>
<evidence type="ECO:0000256" key="1">
    <source>
        <dbReference type="PROSITE-ProRule" id="PRU00288"/>
    </source>
</evidence>
<dbReference type="Gene3D" id="1.10.220.150">
    <property type="entry name" value="Arf GTPase activating protein"/>
    <property type="match status" value="1"/>
</dbReference>
<feature type="compositionally biased region" description="Low complexity" evidence="2">
    <location>
        <begin position="156"/>
        <end position="171"/>
    </location>
</feature>
<dbReference type="InterPro" id="IPR038508">
    <property type="entry name" value="ArfGAP_dom_sf"/>
</dbReference>
<dbReference type="InterPro" id="IPR037278">
    <property type="entry name" value="ARFGAP/RecO"/>
</dbReference>
<feature type="domain" description="Arf-GAP" evidence="3">
    <location>
        <begin position="5"/>
        <end position="120"/>
    </location>
</feature>
<dbReference type="GO" id="GO:0005096">
    <property type="term" value="F:GTPase activator activity"/>
    <property type="evidence" value="ECO:0007669"/>
    <property type="project" value="InterPro"/>
</dbReference>
<keyword evidence="5" id="KW-1185">Reference proteome</keyword>
<keyword evidence="1" id="KW-0862">Zinc</keyword>
<dbReference type="Pfam" id="PF01412">
    <property type="entry name" value="ArfGap"/>
    <property type="match status" value="1"/>
</dbReference>
<evidence type="ECO:0000313" key="5">
    <source>
        <dbReference type="Proteomes" id="UP001157974"/>
    </source>
</evidence>
<dbReference type="InterPro" id="IPR044519">
    <property type="entry name" value="ARF_GAP_AGD6/7"/>
</dbReference>
<dbReference type="PANTHER" id="PTHR47021">
    <property type="entry name" value="ADP-RIBOSYLATION FACTOR GTPASE-ACTIVATING PROTEIN AGD6-RELATED"/>
    <property type="match status" value="1"/>
</dbReference>
<dbReference type="PROSITE" id="PS50115">
    <property type="entry name" value="ARFGAP"/>
    <property type="match status" value="1"/>
</dbReference>
<dbReference type="SMART" id="SM00105">
    <property type="entry name" value="ArfGap"/>
    <property type="match status" value="1"/>
</dbReference>
<feature type="region of interest" description="Disordered" evidence="2">
    <location>
        <begin position="302"/>
        <end position="349"/>
    </location>
</feature>
<accession>A0AAV8UYY5</accession>
<reference evidence="4 5" key="1">
    <citation type="journal article" date="2023" name="Nat. Commun.">
        <title>Origin of minicircular mitochondrial genomes in red algae.</title>
        <authorList>
            <person name="Lee Y."/>
            <person name="Cho C.H."/>
            <person name="Lee Y.M."/>
            <person name="Park S.I."/>
            <person name="Yang J.H."/>
            <person name="West J.A."/>
            <person name="Bhattacharya D."/>
            <person name="Yoon H.S."/>
        </authorList>
    </citation>
    <scope>NUCLEOTIDE SEQUENCE [LARGE SCALE GENOMIC DNA]</scope>
    <source>
        <strain evidence="4 5">CCMP1338</strain>
        <tissue evidence="4">Whole cell</tissue>
    </source>
</reference>
<gene>
    <name evidence="4" type="ORF">NDN08_007923</name>
</gene>
<sequence length="349" mass="37192">MDPLSRAVMELQELPQNKKCADCSAKNPQWATVTYGTFMCLECSGKHRGLGVHLSFVRSVGMDKWKEWEVQRMEAGGNDKFIKYAKENSIQGMPIEKKYNSYEAAVYAAKLRSEATGEPYVSPPKPQAQSNAVGSDMPSKKDSWDDWGNSSWGKSPQNKNKQAPAAAQQQQSSYRGQPMPGIGTSGMGGVSSDMYNGGGSSMAGMGWNGKSASKTSKPSMDFETISRGVSSNIDSLSKNITNYASQVDTDAMYNQASQAAEGLKSWFGGFANSVTEATGATSSKTDLRSALRENLNQGSAMEGAGFQGFGYEDAQKSGTALAPENASNGNGSSNPANAEGGDSWGWPSK</sequence>
<dbReference type="CDD" id="cd08830">
    <property type="entry name" value="ArfGap_ArfGap1"/>
    <property type="match status" value="1"/>
</dbReference>
<organism evidence="4 5">
    <name type="scientific">Rhodosorus marinus</name>
    <dbReference type="NCBI Taxonomy" id="101924"/>
    <lineage>
        <taxon>Eukaryota</taxon>
        <taxon>Rhodophyta</taxon>
        <taxon>Stylonematophyceae</taxon>
        <taxon>Stylonematales</taxon>
        <taxon>Stylonemataceae</taxon>
        <taxon>Rhodosorus</taxon>
    </lineage>
</organism>
<dbReference type="PANTHER" id="PTHR47021:SF4">
    <property type="entry name" value="ADP-RIBOSYLATION FACTOR GTPASE-ACTIVATING PROTEIN AGD6-RELATED"/>
    <property type="match status" value="1"/>
</dbReference>
<dbReference type="PRINTS" id="PR00405">
    <property type="entry name" value="REVINTRACTNG"/>
</dbReference>
<evidence type="ECO:0000313" key="4">
    <source>
        <dbReference type="EMBL" id="KAJ8907819.1"/>
    </source>
</evidence>
<dbReference type="AlphaFoldDB" id="A0AAV8UYY5"/>